<evidence type="ECO:0000259" key="1">
    <source>
        <dbReference type="Pfam" id="PF03819"/>
    </source>
</evidence>
<dbReference type="CDD" id="cd11529">
    <property type="entry name" value="NTP-PPase_MazG_Cterm"/>
    <property type="match status" value="1"/>
</dbReference>
<dbReference type="EMBL" id="DVFO01000025">
    <property type="protein sequence ID" value="HIQ60470.1"/>
    <property type="molecule type" value="Genomic_DNA"/>
</dbReference>
<keyword evidence="2" id="KW-0378">Hydrolase</keyword>
<feature type="domain" description="NTP pyrophosphohydrolase MazG-like" evidence="1">
    <location>
        <begin position="174"/>
        <end position="229"/>
    </location>
</feature>
<feature type="domain" description="NTP pyrophosphohydrolase MazG-like" evidence="1">
    <location>
        <begin position="34"/>
        <end position="107"/>
    </location>
</feature>
<reference evidence="2" key="2">
    <citation type="journal article" date="2021" name="PeerJ">
        <title>Extensive microbial diversity within the chicken gut microbiome revealed by metagenomics and culture.</title>
        <authorList>
            <person name="Gilroy R."/>
            <person name="Ravi A."/>
            <person name="Getino M."/>
            <person name="Pursley I."/>
            <person name="Horton D.L."/>
            <person name="Alikhan N.F."/>
            <person name="Baker D."/>
            <person name="Gharbi K."/>
            <person name="Hall N."/>
            <person name="Watson M."/>
            <person name="Adriaenssens E.M."/>
            <person name="Foster-Nyarko E."/>
            <person name="Jarju S."/>
            <person name="Secka A."/>
            <person name="Antonio M."/>
            <person name="Oren A."/>
            <person name="Chaudhuri R.R."/>
            <person name="La Ragione R."/>
            <person name="Hildebrand F."/>
            <person name="Pallen M.J."/>
        </authorList>
    </citation>
    <scope>NUCLEOTIDE SEQUENCE</scope>
    <source>
        <strain evidence="2">ChiGjej2B2-12916</strain>
    </source>
</reference>
<dbReference type="PANTHER" id="PTHR30522:SF0">
    <property type="entry name" value="NUCLEOSIDE TRIPHOSPHATE PYROPHOSPHOHYDROLASE"/>
    <property type="match status" value="1"/>
</dbReference>
<dbReference type="InterPro" id="IPR011551">
    <property type="entry name" value="NTP_PyrPHydrolase_MazG"/>
</dbReference>
<dbReference type="GO" id="GO:0046052">
    <property type="term" value="P:UTP catabolic process"/>
    <property type="evidence" value="ECO:0007669"/>
    <property type="project" value="TreeGrafter"/>
</dbReference>
<accession>A0A9D1CGB1</accession>
<dbReference type="GO" id="GO:0047429">
    <property type="term" value="F:nucleoside triphosphate diphosphatase activity"/>
    <property type="evidence" value="ECO:0007669"/>
    <property type="project" value="UniProtKB-EC"/>
</dbReference>
<comment type="caution">
    <text evidence="2">The sequence shown here is derived from an EMBL/GenBank/DDBJ whole genome shotgun (WGS) entry which is preliminary data.</text>
</comment>
<dbReference type="NCBIfam" id="TIGR00444">
    <property type="entry name" value="mazG"/>
    <property type="match status" value="1"/>
</dbReference>
<dbReference type="Proteomes" id="UP000886879">
    <property type="component" value="Unassembled WGS sequence"/>
</dbReference>
<dbReference type="GO" id="GO:0046076">
    <property type="term" value="P:dTTP catabolic process"/>
    <property type="evidence" value="ECO:0007669"/>
    <property type="project" value="TreeGrafter"/>
</dbReference>
<gene>
    <name evidence="2" type="primary">mazG</name>
    <name evidence="2" type="ORF">IAD31_02595</name>
</gene>
<dbReference type="NCBIfam" id="NF007113">
    <property type="entry name" value="PRK09562.1"/>
    <property type="match status" value="1"/>
</dbReference>
<protein>
    <submittedName>
        <fullName evidence="2">Nucleoside triphosphate pyrophosphohydrolase</fullName>
        <ecNumber evidence="2">3.6.1.9</ecNumber>
    </submittedName>
</protein>
<dbReference type="EC" id="3.6.1.9" evidence="2"/>
<dbReference type="InterPro" id="IPR048011">
    <property type="entry name" value="NTP-PPase_MazG-like_C"/>
</dbReference>
<dbReference type="AlphaFoldDB" id="A0A9D1CGB1"/>
<dbReference type="FunFam" id="1.10.287.1080:FF:000001">
    <property type="entry name" value="Nucleoside triphosphate pyrophosphohydrolase"/>
    <property type="match status" value="1"/>
</dbReference>
<dbReference type="PANTHER" id="PTHR30522">
    <property type="entry name" value="NUCLEOSIDE TRIPHOSPHATE PYROPHOSPHOHYDROLASE"/>
    <property type="match status" value="1"/>
</dbReference>
<dbReference type="Gene3D" id="1.10.287.1080">
    <property type="entry name" value="MazG-like"/>
    <property type="match status" value="2"/>
</dbReference>
<dbReference type="GO" id="GO:0046061">
    <property type="term" value="P:dATP catabolic process"/>
    <property type="evidence" value="ECO:0007669"/>
    <property type="project" value="TreeGrafter"/>
</dbReference>
<evidence type="ECO:0000313" key="2">
    <source>
        <dbReference type="EMBL" id="HIQ60470.1"/>
    </source>
</evidence>
<evidence type="ECO:0000313" key="3">
    <source>
        <dbReference type="Proteomes" id="UP000886879"/>
    </source>
</evidence>
<dbReference type="GO" id="GO:0046081">
    <property type="term" value="P:dUTP catabolic process"/>
    <property type="evidence" value="ECO:0007669"/>
    <property type="project" value="TreeGrafter"/>
</dbReference>
<organism evidence="2 3">
    <name type="scientific">Candidatus Enterenecus faecium</name>
    <dbReference type="NCBI Taxonomy" id="2840780"/>
    <lineage>
        <taxon>Bacteria</taxon>
        <taxon>Bacillati</taxon>
        <taxon>Bacillota</taxon>
        <taxon>Clostridia</taxon>
        <taxon>Eubacteriales</taxon>
        <taxon>Candidatus Enterenecus</taxon>
    </lineage>
</organism>
<dbReference type="SUPFAM" id="SSF101386">
    <property type="entry name" value="all-alpha NTP pyrophosphatases"/>
    <property type="match status" value="2"/>
</dbReference>
<proteinExistence type="predicted"/>
<dbReference type="InterPro" id="IPR048015">
    <property type="entry name" value="NTP-PPase_MazG-like_N"/>
</dbReference>
<dbReference type="GO" id="GO:0006203">
    <property type="term" value="P:dGTP catabolic process"/>
    <property type="evidence" value="ECO:0007669"/>
    <property type="project" value="TreeGrafter"/>
</dbReference>
<dbReference type="InterPro" id="IPR004518">
    <property type="entry name" value="MazG-like_dom"/>
</dbReference>
<dbReference type="Pfam" id="PF03819">
    <property type="entry name" value="MazG"/>
    <property type="match status" value="2"/>
</dbReference>
<reference evidence="2" key="1">
    <citation type="submission" date="2020-10" db="EMBL/GenBank/DDBJ databases">
        <authorList>
            <person name="Gilroy R."/>
        </authorList>
    </citation>
    <scope>NUCLEOTIDE SEQUENCE</scope>
    <source>
        <strain evidence="2">ChiGjej2B2-12916</strain>
    </source>
</reference>
<dbReference type="CDD" id="cd11528">
    <property type="entry name" value="NTP-PPase_MazG_Nterm"/>
    <property type="match status" value="1"/>
</dbReference>
<dbReference type="GO" id="GO:0046047">
    <property type="term" value="P:TTP catabolic process"/>
    <property type="evidence" value="ECO:0007669"/>
    <property type="project" value="TreeGrafter"/>
</dbReference>
<dbReference type="FunFam" id="1.10.287.1080:FF:000003">
    <property type="entry name" value="Nucleoside triphosphate pyrophosphohydrolase"/>
    <property type="match status" value="1"/>
</dbReference>
<name>A0A9D1CGB1_9FIRM</name>
<dbReference type="GO" id="GO:0006950">
    <property type="term" value="P:response to stress"/>
    <property type="evidence" value="ECO:0007669"/>
    <property type="project" value="UniProtKB-ARBA"/>
</dbReference>
<sequence length="263" mass="29490">MVDFFLKDKYNVQDLVDIVKVLRAPGGCQWDAQQTHESIRRNFLEEAYEVAEAIDQQSTEHLQEELGDVLLQVVFHTSIEEEEGRFNLDDVANGVCQKLIFRHPHVFGDVTVSSTGEILANWEELKKKEKGQATQADAVDAVARSLPALWRAEKVQKKAAKVGFDWDSVDGAVDKLSEELDEVKEAINGHGDPAEELGDLLFAAVNVARFLKVDPEDALQAACDKFAARFRRVEEAVTAQGKQMEDMSLTELDDIWNAIKHQP</sequence>